<proteinExistence type="predicted"/>
<dbReference type="EMBL" id="CAADHZ010000021">
    <property type="protein sequence ID" value="VFR29386.1"/>
    <property type="molecule type" value="Genomic_DNA"/>
</dbReference>
<keyword evidence="4" id="KW-0997">Cell inner membrane</keyword>
<sequence>MRLPDVTALLRRRHLALGAALLVALLLAMLFHGVSRGDAQPSTAPPPVPVVTTRVEQRDVPHWRSGVGTVQSLQSTVLRPQVDGVLTEVLFEEGQKVRKGQLLARIDDRAIRAGLGGAQAALVRDRATLDAARSDLSRLQHLSSDQLVSRQMLEQQVATVQQLQATGRGNQAAVDAAQVQLSYTRIVAPMDGRIGLRQVDPGNLVRASDTQGLVTVQQTDPISVVFALPQEALPQLRQALAAGDAQVQALDREGGQLLADGTLQVIDNQVDEASGTVRLRARFSNESDPLWPGQLVSVRVRTGQSKGALVLDAAAIQRGVQGSFVYRVVADGSVESLPVTVGEQDGGQVVVHGELRVGDVVVRDGQSRLRPGTVVAEAKPAAAPAAVRRGAAP</sequence>
<dbReference type="Gene3D" id="2.40.30.170">
    <property type="match status" value="1"/>
</dbReference>
<dbReference type="EMBL" id="CAADIB010000019">
    <property type="protein sequence ID" value="VFR38265.1"/>
    <property type="molecule type" value="Genomic_DNA"/>
</dbReference>
<dbReference type="InterPro" id="IPR058625">
    <property type="entry name" value="MdtA-like_BSH"/>
</dbReference>
<evidence type="ECO:0000313" key="12">
    <source>
        <dbReference type="EMBL" id="VFR36740.1"/>
    </source>
</evidence>
<keyword evidence="2" id="KW-0813">Transport</keyword>
<dbReference type="GO" id="GO:1990281">
    <property type="term" value="C:efflux pump complex"/>
    <property type="evidence" value="ECO:0007669"/>
    <property type="project" value="TreeGrafter"/>
</dbReference>
<dbReference type="EMBL" id="CAADIE010000004">
    <property type="protein sequence ID" value="VFR36294.1"/>
    <property type="molecule type" value="Genomic_DNA"/>
</dbReference>
<reference evidence="10" key="1">
    <citation type="submission" date="2019-03" db="EMBL/GenBank/DDBJ databases">
        <authorList>
            <person name="Danneels B."/>
        </authorList>
    </citation>
    <scope>NUCLEOTIDE SEQUENCE</scope>
</reference>
<dbReference type="Pfam" id="PF25876">
    <property type="entry name" value="HH_MFP_RND"/>
    <property type="match status" value="1"/>
</dbReference>
<dbReference type="Pfam" id="PF25917">
    <property type="entry name" value="BSH_RND"/>
    <property type="match status" value="1"/>
</dbReference>
<dbReference type="PANTHER" id="PTHR30469:SF12">
    <property type="entry name" value="MULTIDRUG RESISTANCE PROTEIN MDTA"/>
    <property type="match status" value="1"/>
</dbReference>
<dbReference type="Gene3D" id="2.40.420.20">
    <property type="match status" value="1"/>
</dbReference>
<dbReference type="AlphaFoldDB" id="A0A484PUH2"/>
<feature type="domain" description="Multidrug resistance protein MdtA-like barrel-sandwich hybrid" evidence="7">
    <location>
        <begin position="78"/>
        <end position="217"/>
    </location>
</feature>
<comment type="subcellular location">
    <subcellularLocation>
        <location evidence="1">Cell membrane</location>
    </subcellularLocation>
</comment>
<dbReference type="PANTHER" id="PTHR30469">
    <property type="entry name" value="MULTIDRUG RESISTANCE PROTEIN MDTA"/>
    <property type="match status" value="1"/>
</dbReference>
<accession>A0A484PUH2</accession>
<dbReference type="GO" id="GO:0015562">
    <property type="term" value="F:efflux transmembrane transporter activity"/>
    <property type="evidence" value="ECO:0007669"/>
    <property type="project" value="TreeGrafter"/>
</dbReference>
<dbReference type="InterPro" id="IPR058624">
    <property type="entry name" value="MdtA-like_HH"/>
</dbReference>
<evidence type="ECO:0000256" key="2">
    <source>
        <dbReference type="ARBA" id="ARBA00022448"/>
    </source>
</evidence>
<name>A0A484PUH2_9ZZZZ</name>
<evidence type="ECO:0000313" key="13">
    <source>
        <dbReference type="EMBL" id="VFR38265.1"/>
    </source>
</evidence>
<dbReference type="EMBL" id="CAADIH010000005">
    <property type="protein sequence ID" value="VFR36740.1"/>
    <property type="molecule type" value="Genomic_DNA"/>
</dbReference>
<evidence type="ECO:0000256" key="1">
    <source>
        <dbReference type="ARBA" id="ARBA00004236"/>
    </source>
</evidence>
<dbReference type="InterPro" id="IPR058626">
    <property type="entry name" value="MdtA-like_b-barrel"/>
</dbReference>
<dbReference type="InterPro" id="IPR006143">
    <property type="entry name" value="RND_pump_MFP"/>
</dbReference>
<organism evidence="10">
    <name type="scientific">plant metagenome</name>
    <dbReference type="NCBI Taxonomy" id="1297885"/>
    <lineage>
        <taxon>unclassified sequences</taxon>
        <taxon>metagenomes</taxon>
        <taxon>organismal metagenomes</taxon>
    </lineage>
</organism>
<keyword evidence="3" id="KW-1003">Cell membrane</keyword>
<evidence type="ECO:0000259" key="8">
    <source>
        <dbReference type="Pfam" id="PF25944"/>
    </source>
</evidence>
<gene>
    <name evidence="10" type="ORF">ANDO1_3950</name>
    <name evidence="13" type="ORF">ANDO2_3855</name>
    <name evidence="11" type="ORF">BER1_3966</name>
    <name evidence="12" type="ORF">BER2_3937</name>
</gene>
<feature type="domain" description="Multidrug resistance protein MdtA-like alpha-helical hairpin" evidence="6">
    <location>
        <begin position="118"/>
        <end position="184"/>
    </location>
</feature>
<dbReference type="Pfam" id="PF25967">
    <property type="entry name" value="RND-MFP_C"/>
    <property type="match status" value="1"/>
</dbReference>
<dbReference type="Gene3D" id="1.10.287.470">
    <property type="entry name" value="Helix hairpin bin"/>
    <property type="match status" value="1"/>
</dbReference>
<feature type="domain" description="Multidrug resistance protein MdtA-like beta-barrel" evidence="8">
    <location>
        <begin position="221"/>
        <end position="303"/>
    </location>
</feature>
<evidence type="ECO:0000256" key="4">
    <source>
        <dbReference type="ARBA" id="ARBA00022519"/>
    </source>
</evidence>
<dbReference type="InterPro" id="IPR058627">
    <property type="entry name" value="MdtA-like_C"/>
</dbReference>
<dbReference type="NCBIfam" id="TIGR01730">
    <property type="entry name" value="RND_mfp"/>
    <property type="match status" value="1"/>
</dbReference>
<dbReference type="SUPFAM" id="SSF111369">
    <property type="entry name" value="HlyD-like secretion proteins"/>
    <property type="match status" value="1"/>
</dbReference>
<feature type="domain" description="Multidrug resistance protein MdtA-like C-terminal permuted SH3" evidence="9">
    <location>
        <begin position="308"/>
        <end position="366"/>
    </location>
</feature>
<evidence type="ECO:0000256" key="5">
    <source>
        <dbReference type="ARBA" id="ARBA00023136"/>
    </source>
</evidence>
<keyword evidence="5" id="KW-0472">Membrane</keyword>
<protein>
    <submittedName>
        <fullName evidence="10">Probable Co/Zn/Cd efflux system membrane fusion protein</fullName>
    </submittedName>
</protein>
<evidence type="ECO:0000313" key="11">
    <source>
        <dbReference type="EMBL" id="VFR36294.1"/>
    </source>
</evidence>
<evidence type="ECO:0000259" key="7">
    <source>
        <dbReference type="Pfam" id="PF25917"/>
    </source>
</evidence>
<dbReference type="Gene3D" id="2.40.50.100">
    <property type="match status" value="1"/>
</dbReference>
<evidence type="ECO:0000313" key="10">
    <source>
        <dbReference type="EMBL" id="VFR29386.1"/>
    </source>
</evidence>
<evidence type="ECO:0000259" key="6">
    <source>
        <dbReference type="Pfam" id="PF25876"/>
    </source>
</evidence>
<dbReference type="Pfam" id="PF25944">
    <property type="entry name" value="Beta-barrel_RND"/>
    <property type="match status" value="1"/>
</dbReference>
<evidence type="ECO:0000256" key="3">
    <source>
        <dbReference type="ARBA" id="ARBA00022475"/>
    </source>
</evidence>
<evidence type="ECO:0000259" key="9">
    <source>
        <dbReference type="Pfam" id="PF25967"/>
    </source>
</evidence>